<protein>
    <submittedName>
        <fullName evidence="1">Uncharacterized protein</fullName>
    </submittedName>
</protein>
<dbReference type="InterPro" id="IPR001611">
    <property type="entry name" value="Leu-rich_rpt"/>
</dbReference>
<sequence length="376" mass="42439">MDITVLQFVSACAILLTVPGNGLSFVMRVTDDMDQKFFAEQAANKRDLQIWRSESRRLVVTSDNPLQSLTFMEAPNLDELELFPNSHLQLLILRFCPLDGLWRLPTKRSSSPLEVLNLCSNAIEFFSLDVLRTFPNLKDLLLQRNRIARITGSASLPALGTLHAKQNHLTELNLAGCNCSALLFVYASQNMLSNFPQLGDSLTALEVLDLNGNQLTTFNATELRKQPNLKTLLMSKNALKSFNVEDDAEPTLELPLLRVLELHHNQIEVLDLRGWQLPALQTLLVSVNPLVALPDDLLERFPKLHKFSCFCADIDCEWIQRHVQHVRSGRFELSVAWQGPKELSEGYRCVTVPYVGCVRCPFKRKLSTTTERLADG</sequence>
<reference evidence="2" key="1">
    <citation type="journal article" date="2014" name="Genome Biol.">
        <title>Genome analysis of a major urban malaria vector mosquito, Anopheles stephensi.</title>
        <authorList>
            <person name="Jiang X."/>
            <person name="Peery A."/>
            <person name="Hall A.B."/>
            <person name="Sharma A."/>
            <person name="Chen X.G."/>
            <person name="Waterhouse R.M."/>
            <person name="Komissarov A."/>
            <person name="Riehle M.M."/>
            <person name="Shouche Y."/>
            <person name="Sharakhova M.V."/>
            <person name="Lawson D."/>
            <person name="Pakpour N."/>
            <person name="Arensburger P."/>
            <person name="Davidson V.L."/>
            <person name="Eiglmeier K."/>
            <person name="Emrich S."/>
            <person name="George P."/>
            <person name="Kennedy R.C."/>
            <person name="Mane S.P."/>
            <person name="Maslen G."/>
            <person name="Oringanje C."/>
            <person name="Qi Y."/>
            <person name="Settlage R."/>
            <person name="Tojo M."/>
            <person name="Tubio J.M."/>
            <person name="Unger M.F."/>
            <person name="Wang B."/>
            <person name="Vernick K.D."/>
            <person name="Ribeiro J.M."/>
            <person name="James A.A."/>
            <person name="Michel K."/>
            <person name="Riehle M.A."/>
            <person name="Luckhart S."/>
            <person name="Sharakhov I.V."/>
            <person name="Tu Z."/>
        </authorList>
    </citation>
    <scope>NUCLEOTIDE SEQUENCE [LARGE SCALE GENOMIC DNA]</scope>
    <source>
        <strain evidence="2">Indian</strain>
    </source>
</reference>
<dbReference type="InterPro" id="IPR003591">
    <property type="entry name" value="Leu-rich_rpt_typical-subtyp"/>
</dbReference>
<dbReference type="SUPFAM" id="SSF52058">
    <property type="entry name" value="L domain-like"/>
    <property type="match status" value="1"/>
</dbReference>
<organism evidence="1 2">
    <name type="scientific">Anopheles stephensi</name>
    <name type="common">Indo-Pakistan malaria mosquito</name>
    <dbReference type="NCBI Taxonomy" id="30069"/>
    <lineage>
        <taxon>Eukaryota</taxon>
        <taxon>Metazoa</taxon>
        <taxon>Ecdysozoa</taxon>
        <taxon>Arthropoda</taxon>
        <taxon>Hexapoda</taxon>
        <taxon>Insecta</taxon>
        <taxon>Pterygota</taxon>
        <taxon>Neoptera</taxon>
        <taxon>Endopterygota</taxon>
        <taxon>Diptera</taxon>
        <taxon>Nematocera</taxon>
        <taxon>Culicoidea</taxon>
        <taxon>Culicidae</taxon>
        <taxon>Anophelinae</taxon>
        <taxon>Anopheles</taxon>
    </lineage>
</organism>
<dbReference type="EnsemblMetazoa" id="ASTEI01379-RA">
    <property type="protein sequence ID" value="ASTEI01379-PA"/>
    <property type="gene ID" value="ASTEI01379"/>
</dbReference>
<dbReference type="PANTHER" id="PTHR45617">
    <property type="entry name" value="LEUCINE RICH REPEAT FAMILY PROTEIN"/>
    <property type="match status" value="1"/>
</dbReference>
<accession>A0A182XYU3</accession>
<dbReference type="Pfam" id="PF00560">
    <property type="entry name" value="LRR_1"/>
    <property type="match status" value="1"/>
</dbReference>
<proteinExistence type="predicted"/>
<keyword evidence="2" id="KW-1185">Reference proteome</keyword>
<dbReference type="VEuPathDB" id="VectorBase:ASTE005915"/>
<evidence type="ECO:0000313" key="1">
    <source>
        <dbReference type="EnsemblMetazoa" id="ASTEI01379-PA"/>
    </source>
</evidence>
<dbReference type="STRING" id="30069.A0A182XYU3"/>
<reference evidence="1" key="2">
    <citation type="submission" date="2020-05" db="UniProtKB">
        <authorList>
            <consortium name="EnsemblMetazoa"/>
        </authorList>
    </citation>
    <scope>IDENTIFICATION</scope>
    <source>
        <strain evidence="1">Indian</strain>
    </source>
</reference>
<dbReference type="AlphaFoldDB" id="A0A182XYU3"/>
<dbReference type="InterPro" id="IPR032675">
    <property type="entry name" value="LRR_dom_sf"/>
</dbReference>
<dbReference type="PROSITE" id="PS51450">
    <property type="entry name" value="LRR"/>
    <property type="match status" value="1"/>
</dbReference>
<evidence type="ECO:0000313" key="2">
    <source>
        <dbReference type="Proteomes" id="UP000076408"/>
    </source>
</evidence>
<dbReference type="OMA" id="YVGCVRC"/>
<dbReference type="SMART" id="SM00369">
    <property type="entry name" value="LRR_TYP"/>
    <property type="match status" value="4"/>
</dbReference>
<dbReference type="Proteomes" id="UP000076408">
    <property type="component" value="Unassembled WGS sequence"/>
</dbReference>
<dbReference type="Gene3D" id="3.80.10.10">
    <property type="entry name" value="Ribonuclease Inhibitor"/>
    <property type="match status" value="1"/>
</dbReference>
<dbReference type="PANTHER" id="PTHR45617:SF181">
    <property type="entry name" value="LP04042P"/>
    <property type="match status" value="1"/>
</dbReference>
<name>A0A182XYU3_ANOST</name>
<dbReference type="VEuPathDB" id="VectorBase:ASTEI01379"/>